<evidence type="ECO:0000259" key="9">
    <source>
        <dbReference type="SMART" id="SM00650"/>
    </source>
</evidence>
<dbReference type="Pfam" id="PF00398">
    <property type="entry name" value="RrnaAD"/>
    <property type="match status" value="1"/>
</dbReference>
<dbReference type="HAMAP" id="MF_00607">
    <property type="entry name" value="16SrRNA_methyltr_A"/>
    <property type="match status" value="1"/>
</dbReference>
<dbReference type="InterPro" id="IPR001737">
    <property type="entry name" value="KsgA/Erm"/>
</dbReference>
<keyword evidence="5 7" id="KW-0949">S-adenosyl-L-methionine</keyword>
<evidence type="ECO:0000313" key="11">
    <source>
        <dbReference type="Proteomes" id="UP000753219"/>
    </source>
</evidence>
<comment type="caution">
    <text evidence="10">The sequence shown here is derived from an EMBL/GenBank/DDBJ whole genome shotgun (WGS) entry which is preliminary data.</text>
</comment>
<dbReference type="InterPro" id="IPR029063">
    <property type="entry name" value="SAM-dependent_MTases_sf"/>
</dbReference>
<dbReference type="PROSITE" id="PS51689">
    <property type="entry name" value="SAM_RNA_A_N6_MT"/>
    <property type="match status" value="1"/>
</dbReference>
<evidence type="ECO:0000256" key="2">
    <source>
        <dbReference type="ARBA" id="ARBA00022552"/>
    </source>
</evidence>
<dbReference type="GO" id="GO:0005829">
    <property type="term" value="C:cytosol"/>
    <property type="evidence" value="ECO:0007669"/>
    <property type="project" value="TreeGrafter"/>
</dbReference>
<dbReference type="InterPro" id="IPR020598">
    <property type="entry name" value="rRNA_Ade_methylase_Trfase_N"/>
</dbReference>
<evidence type="ECO:0000256" key="7">
    <source>
        <dbReference type="HAMAP-Rule" id="MF_00607"/>
    </source>
</evidence>
<evidence type="ECO:0000256" key="6">
    <source>
        <dbReference type="ARBA" id="ARBA00022884"/>
    </source>
</evidence>
<evidence type="ECO:0000256" key="5">
    <source>
        <dbReference type="ARBA" id="ARBA00022691"/>
    </source>
</evidence>
<dbReference type="FunFam" id="3.40.50.150:FF:000023">
    <property type="entry name" value="Ribosomal RNA small subunit methyltransferase A"/>
    <property type="match status" value="1"/>
</dbReference>
<feature type="domain" description="Ribosomal RNA adenine methylase transferase N-terminal" evidence="9">
    <location>
        <begin position="36"/>
        <end position="212"/>
    </location>
</feature>
<evidence type="ECO:0000256" key="1">
    <source>
        <dbReference type="ARBA" id="ARBA00022490"/>
    </source>
</evidence>
<comment type="subcellular location">
    <subcellularLocation>
        <location evidence="7">Cytoplasm</location>
    </subcellularLocation>
</comment>
<dbReference type="InterPro" id="IPR023165">
    <property type="entry name" value="rRNA_Ade_diMease-like_C"/>
</dbReference>
<organism evidence="10 11">
    <name type="scientific">Amedibacillus dolichus</name>
    <dbReference type="NCBI Taxonomy" id="31971"/>
    <lineage>
        <taxon>Bacteria</taxon>
        <taxon>Bacillati</taxon>
        <taxon>Bacillota</taxon>
        <taxon>Erysipelotrichia</taxon>
        <taxon>Erysipelotrichales</taxon>
        <taxon>Erysipelotrichaceae</taxon>
        <taxon>Amedibacillus</taxon>
    </lineage>
</organism>
<protein>
    <recommendedName>
        <fullName evidence="7">Ribosomal RNA small subunit methyltransferase A</fullName>
        <ecNumber evidence="7">2.1.1.182</ecNumber>
    </recommendedName>
    <alternativeName>
        <fullName evidence="7">16S rRNA (adenine(1518)-N(6)/adenine(1519)-N(6))-dimethyltransferase</fullName>
    </alternativeName>
    <alternativeName>
        <fullName evidence="7">16S rRNA dimethyladenosine transferase</fullName>
    </alternativeName>
    <alternativeName>
        <fullName evidence="7">16S rRNA dimethylase</fullName>
    </alternativeName>
    <alternativeName>
        <fullName evidence="7">S-adenosylmethionine-6-N', N'-adenosyl(rRNA) dimethyltransferase</fullName>
    </alternativeName>
</protein>
<comment type="function">
    <text evidence="7">Specifically dimethylates two adjacent adenosines (A1518 and A1519) in the loop of a conserved hairpin near the 3'-end of 16S rRNA in the 30S particle. May play a critical role in biogenesis of 30S subunits.</text>
</comment>
<dbReference type="Proteomes" id="UP000753219">
    <property type="component" value="Unassembled WGS sequence"/>
</dbReference>
<dbReference type="SUPFAM" id="SSF53335">
    <property type="entry name" value="S-adenosyl-L-methionine-dependent methyltransferases"/>
    <property type="match status" value="1"/>
</dbReference>
<keyword evidence="4 7" id="KW-0808">Transferase</keyword>
<dbReference type="PROSITE" id="PS01131">
    <property type="entry name" value="RRNA_A_DIMETH"/>
    <property type="match status" value="1"/>
</dbReference>
<dbReference type="InterPro" id="IPR011530">
    <property type="entry name" value="rRNA_adenine_dimethylase"/>
</dbReference>
<keyword evidence="6 7" id="KW-0694">RNA-binding</keyword>
<dbReference type="SMART" id="SM00650">
    <property type="entry name" value="rADc"/>
    <property type="match status" value="1"/>
</dbReference>
<dbReference type="AlphaFoldDB" id="A0A942WBE6"/>
<dbReference type="GO" id="GO:0052908">
    <property type="term" value="F:16S rRNA (adenine(1518)-N(6)/adenine(1519)-N(6))-dimethyltransferase activity"/>
    <property type="evidence" value="ECO:0007669"/>
    <property type="project" value="UniProtKB-EC"/>
</dbReference>
<feature type="binding site" evidence="7 8">
    <location>
        <position position="29"/>
    </location>
    <ligand>
        <name>S-adenosyl-L-methionine</name>
        <dbReference type="ChEBI" id="CHEBI:59789"/>
    </ligand>
</feature>
<evidence type="ECO:0000256" key="3">
    <source>
        <dbReference type="ARBA" id="ARBA00022603"/>
    </source>
</evidence>
<sequence>MIKPIATPSRTKEILAKHDVFAKKNYGQNFLIEPSVVEKIARSAIGEKKCVAFEIGPGIGALTQYLCEYAQKVVSFEIDERLPEVLKDTLQEYDNFEIVLQDFLTIDLNAWVEKYRQEGYEVVVAANLPYYITTPILFKIFEAEANISSITVMMQKEVADRFYAKVNTKDYNALSVITQYRCEVSPVMKVPKNVFMPKPNVDSAVLQFRFKQRDKNIDEETFFEMVKACFKQRRKTMLNNFADYLQDKAKAMALLEQANIDPKRRGESVSLAEFLGLYEVMRNEA</sequence>
<comment type="catalytic activity">
    <reaction evidence="7">
        <text>adenosine(1518)/adenosine(1519) in 16S rRNA + 4 S-adenosyl-L-methionine = N(6)-dimethyladenosine(1518)/N(6)-dimethyladenosine(1519) in 16S rRNA + 4 S-adenosyl-L-homocysteine + 4 H(+)</text>
        <dbReference type="Rhea" id="RHEA:19609"/>
        <dbReference type="Rhea" id="RHEA-COMP:10232"/>
        <dbReference type="Rhea" id="RHEA-COMP:10233"/>
        <dbReference type="ChEBI" id="CHEBI:15378"/>
        <dbReference type="ChEBI" id="CHEBI:57856"/>
        <dbReference type="ChEBI" id="CHEBI:59789"/>
        <dbReference type="ChEBI" id="CHEBI:74411"/>
        <dbReference type="ChEBI" id="CHEBI:74493"/>
        <dbReference type="EC" id="2.1.1.182"/>
    </reaction>
</comment>
<feature type="binding site" evidence="7 8">
    <location>
        <position position="102"/>
    </location>
    <ligand>
        <name>S-adenosyl-L-methionine</name>
        <dbReference type="ChEBI" id="CHEBI:59789"/>
    </ligand>
</feature>
<keyword evidence="3 7" id="KW-0489">Methyltransferase</keyword>
<feature type="binding site" evidence="7 8">
    <location>
        <position position="127"/>
    </location>
    <ligand>
        <name>S-adenosyl-L-methionine</name>
        <dbReference type="ChEBI" id="CHEBI:59789"/>
    </ligand>
</feature>
<dbReference type="GO" id="GO:0003723">
    <property type="term" value="F:RNA binding"/>
    <property type="evidence" value="ECO:0007669"/>
    <property type="project" value="UniProtKB-UniRule"/>
</dbReference>
<evidence type="ECO:0000256" key="4">
    <source>
        <dbReference type="ARBA" id="ARBA00022679"/>
    </source>
</evidence>
<dbReference type="NCBIfam" id="TIGR00755">
    <property type="entry name" value="ksgA"/>
    <property type="match status" value="1"/>
</dbReference>
<dbReference type="InterPro" id="IPR020596">
    <property type="entry name" value="rRNA_Ade_Mease_Trfase_CS"/>
</dbReference>
<dbReference type="RefSeq" id="WP_278640203.1">
    <property type="nucleotide sequence ID" value="NZ_JAGZMZ010000011.1"/>
</dbReference>
<dbReference type="EC" id="2.1.1.182" evidence="7"/>
<dbReference type="Gene3D" id="3.40.50.150">
    <property type="entry name" value="Vaccinia Virus protein VP39"/>
    <property type="match status" value="1"/>
</dbReference>
<reference evidence="10" key="1">
    <citation type="submission" date="2021-02" db="EMBL/GenBank/DDBJ databases">
        <title>Infant gut strain persistence is associated with maternal origin, phylogeny, and functional potential including surface adhesion and iron acquisition.</title>
        <authorList>
            <person name="Lou Y.C."/>
        </authorList>
    </citation>
    <scope>NUCLEOTIDE SEQUENCE</scope>
    <source>
        <strain evidence="10">L3_108_103G1_dasL3_108_103G1_concoct_2</strain>
    </source>
</reference>
<feature type="binding site" evidence="7 8">
    <location>
        <position position="77"/>
    </location>
    <ligand>
        <name>S-adenosyl-L-methionine</name>
        <dbReference type="ChEBI" id="CHEBI:59789"/>
    </ligand>
</feature>
<name>A0A942WBE6_9FIRM</name>
<dbReference type="Gene3D" id="1.10.8.100">
    <property type="entry name" value="Ribosomal RNA adenine dimethylase-like, domain 2"/>
    <property type="match status" value="1"/>
</dbReference>
<keyword evidence="2 7" id="KW-0698">rRNA processing</keyword>
<gene>
    <name evidence="7 10" type="primary">rsmA</name>
    <name evidence="7" type="synonym">ksgA</name>
    <name evidence="10" type="ORF">KHZ85_05685</name>
</gene>
<accession>A0A942WBE6</accession>
<proteinExistence type="inferred from homology"/>
<feature type="binding site" evidence="7 8">
    <location>
        <position position="56"/>
    </location>
    <ligand>
        <name>S-adenosyl-L-methionine</name>
        <dbReference type="ChEBI" id="CHEBI:59789"/>
    </ligand>
</feature>
<dbReference type="EMBL" id="JAGZMZ010000011">
    <property type="protein sequence ID" value="MBS4884240.1"/>
    <property type="molecule type" value="Genomic_DNA"/>
</dbReference>
<evidence type="ECO:0000256" key="8">
    <source>
        <dbReference type="PROSITE-ProRule" id="PRU01026"/>
    </source>
</evidence>
<comment type="similarity">
    <text evidence="7">Belongs to the class I-like SAM-binding methyltransferase superfamily. rRNA adenine N(6)-methyltransferase family. RsmA subfamily.</text>
</comment>
<evidence type="ECO:0000313" key="10">
    <source>
        <dbReference type="EMBL" id="MBS4884240.1"/>
    </source>
</evidence>
<feature type="binding site" evidence="7 8">
    <location>
        <position position="31"/>
    </location>
    <ligand>
        <name>S-adenosyl-L-methionine</name>
        <dbReference type="ChEBI" id="CHEBI:59789"/>
    </ligand>
</feature>
<keyword evidence="1 7" id="KW-0963">Cytoplasm</keyword>
<dbReference type="PANTHER" id="PTHR11727:SF7">
    <property type="entry name" value="DIMETHYLADENOSINE TRANSFERASE-RELATED"/>
    <property type="match status" value="1"/>
</dbReference>
<dbReference type="PANTHER" id="PTHR11727">
    <property type="entry name" value="DIMETHYLADENOSINE TRANSFERASE"/>
    <property type="match status" value="1"/>
</dbReference>